<name>A0A7W9A4C6_9CAUL</name>
<evidence type="ECO:0000256" key="1">
    <source>
        <dbReference type="SAM" id="MobiDB-lite"/>
    </source>
</evidence>
<reference evidence="2 3" key="1">
    <citation type="submission" date="2020-08" db="EMBL/GenBank/DDBJ databases">
        <title>Genomic Encyclopedia of Type Strains, Phase IV (KMG-IV): sequencing the most valuable type-strain genomes for metagenomic binning, comparative biology and taxonomic classification.</title>
        <authorList>
            <person name="Goeker M."/>
        </authorList>
    </citation>
    <scope>NUCLEOTIDE SEQUENCE [LARGE SCALE GENOMIC DNA]</scope>
    <source>
        <strain evidence="2 3">DSM 24448</strain>
    </source>
</reference>
<gene>
    <name evidence="2" type="ORF">FHS65_001943</name>
</gene>
<evidence type="ECO:0000313" key="2">
    <source>
        <dbReference type="EMBL" id="MBB5661184.1"/>
    </source>
</evidence>
<protein>
    <submittedName>
        <fullName evidence="2">Uncharacterized protein</fullName>
    </submittedName>
</protein>
<accession>A0A7W9A4C6</accession>
<dbReference type="EMBL" id="JACIJB010000008">
    <property type="protein sequence ID" value="MBB5661184.1"/>
    <property type="molecule type" value="Genomic_DNA"/>
</dbReference>
<dbReference type="Proteomes" id="UP000548978">
    <property type="component" value="Unassembled WGS sequence"/>
</dbReference>
<feature type="compositionally biased region" description="Acidic residues" evidence="1">
    <location>
        <begin position="59"/>
        <end position="69"/>
    </location>
</feature>
<organism evidence="2 3">
    <name type="scientific">Brevundimonas halotolerans</name>
    <dbReference type="NCBI Taxonomy" id="69670"/>
    <lineage>
        <taxon>Bacteria</taxon>
        <taxon>Pseudomonadati</taxon>
        <taxon>Pseudomonadota</taxon>
        <taxon>Alphaproteobacteria</taxon>
        <taxon>Caulobacterales</taxon>
        <taxon>Caulobacteraceae</taxon>
        <taxon>Brevundimonas</taxon>
    </lineage>
</organism>
<dbReference type="AlphaFoldDB" id="A0A7W9A4C6"/>
<feature type="region of interest" description="Disordered" evidence="1">
    <location>
        <begin position="39"/>
        <end position="100"/>
    </location>
</feature>
<dbReference type="RefSeq" id="WP_164462030.1">
    <property type="nucleotide sequence ID" value="NZ_JACIJB010000008.1"/>
</dbReference>
<sequence length="220" mass="23360">MNALDLLTRPHALVGLGLAVGLVFAPAAVLAQDADGDDITRDLNSGPPVAIATPPAPEPEPEAEAEAAPETEPAVVVEAEAEPAEAPAEAAEPTAPPEPEPVALTVSERLVLPFRVAMPEGAGLYPGRSGPEFDIFSVRREGRGLLMIYVGPQSQFPIYSGEQRERAGRRSIIVTENGRTLALEHLYRLRDGVELHVWVSAVSDEDRALADAIGQTVEPR</sequence>
<evidence type="ECO:0000313" key="3">
    <source>
        <dbReference type="Proteomes" id="UP000548978"/>
    </source>
</evidence>
<comment type="caution">
    <text evidence="2">The sequence shown here is derived from an EMBL/GenBank/DDBJ whole genome shotgun (WGS) entry which is preliminary data.</text>
</comment>
<keyword evidence="3" id="KW-1185">Reference proteome</keyword>
<proteinExistence type="predicted"/>
<feature type="compositionally biased region" description="Low complexity" evidence="1">
    <location>
        <begin position="70"/>
        <end position="93"/>
    </location>
</feature>